<sequence>MKPVSNLTLHEHEFLHQYFLNNTLLALDEGQLSHYNKLMFEGGRFRRDFEISDEDVKYRDQVRQIQGTWGVVAMKLSLLEGHHFTTTQIMHYAILVSILNLLGHHPQLTYIKHFSSSVDMTPPLPMSDIRDRSYLSTLPLIQKSAAIKAYSEERRLIDKESQGRIERSAEEKEAASNQLKDLKEKERLEFQNLLYDERVKLFGYDELKDEDLI</sequence>
<gene>
    <name evidence="1" type="ORF">IMSHALPRED_001682</name>
</gene>
<reference evidence="1" key="1">
    <citation type="submission" date="2021-03" db="EMBL/GenBank/DDBJ databases">
        <authorList>
            <person name="Tagirdzhanova G."/>
        </authorList>
    </citation>
    <scope>NUCLEOTIDE SEQUENCE</scope>
</reference>
<name>A0A8H3J3A0_9LECA</name>
<evidence type="ECO:0000313" key="1">
    <source>
        <dbReference type="EMBL" id="CAF9939922.1"/>
    </source>
</evidence>
<accession>A0A8H3J3A0</accession>
<evidence type="ECO:0000313" key="2">
    <source>
        <dbReference type="Proteomes" id="UP000664534"/>
    </source>
</evidence>
<dbReference type="AlphaFoldDB" id="A0A8H3J3A0"/>
<comment type="caution">
    <text evidence="1">The sequence shown here is derived from an EMBL/GenBank/DDBJ whole genome shotgun (WGS) entry which is preliminary data.</text>
</comment>
<organism evidence="1 2">
    <name type="scientific">Imshaugia aleurites</name>
    <dbReference type="NCBI Taxonomy" id="172621"/>
    <lineage>
        <taxon>Eukaryota</taxon>
        <taxon>Fungi</taxon>
        <taxon>Dikarya</taxon>
        <taxon>Ascomycota</taxon>
        <taxon>Pezizomycotina</taxon>
        <taxon>Lecanoromycetes</taxon>
        <taxon>OSLEUM clade</taxon>
        <taxon>Lecanoromycetidae</taxon>
        <taxon>Lecanorales</taxon>
        <taxon>Lecanorineae</taxon>
        <taxon>Parmeliaceae</taxon>
        <taxon>Imshaugia</taxon>
    </lineage>
</organism>
<dbReference type="EMBL" id="CAJPDT010000125">
    <property type="protein sequence ID" value="CAF9939922.1"/>
    <property type="molecule type" value="Genomic_DNA"/>
</dbReference>
<proteinExistence type="predicted"/>
<protein>
    <submittedName>
        <fullName evidence="1">Uncharacterized protein</fullName>
    </submittedName>
</protein>
<keyword evidence="2" id="KW-1185">Reference proteome</keyword>
<dbReference type="Proteomes" id="UP000664534">
    <property type="component" value="Unassembled WGS sequence"/>
</dbReference>